<dbReference type="InterPro" id="IPR041577">
    <property type="entry name" value="RT_RNaseH_2"/>
</dbReference>
<dbReference type="InterPro" id="IPR050951">
    <property type="entry name" value="Retrovirus_Pol_polyprotein"/>
</dbReference>
<gene>
    <name evidence="8" type="primary">LOC121204992</name>
</gene>
<name>A0ABM2YMU2_GOSHI</name>
<feature type="domain" description="Integrase catalytic" evidence="6">
    <location>
        <begin position="435"/>
        <end position="586"/>
    </location>
</feature>
<dbReference type="PANTHER" id="PTHR37984">
    <property type="entry name" value="PROTEIN CBG26694"/>
    <property type="match status" value="1"/>
</dbReference>
<reference evidence="7" key="1">
    <citation type="journal article" date="2020" name="Nat. Genet.">
        <title>Genomic diversifications of five Gossypium allopolyploid species and their impact on cotton improvement.</title>
        <authorList>
            <person name="Chen Z.J."/>
            <person name="Sreedasyam A."/>
            <person name="Ando A."/>
            <person name="Song Q."/>
            <person name="De Santiago L.M."/>
            <person name="Hulse-Kemp A.M."/>
            <person name="Ding M."/>
            <person name="Ye W."/>
            <person name="Kirkbride R.C."/>
            <person name="Jenkins J."/>
            <person name="Plott C."/>
            <person name="Lovell J."/>
            <person name="Lin Y.M."/>
            <person name="Vaughn R."/>
            <person name="Liu B."/>
            <person name="Simpson S."/>
            <person name="Scheffler B.E."/>
            <person name="Wen L."/>
            <person name="Saski C.A."/>
            <person name="Grover C.E."/>
            <person name="Hu G."/>
            <person name="Conover J.L."/>
            <person name="Carlson J.W."/>
            <person name="Shu S."/>
            <person name="Boston L.B."/>
            <person name="Williams M."/>
            <person name="Peterson D.G."/>
            <person name="McGee K."/>
            <person name="Jones D.C."/>
            <person name="Wendel J.F."/>
            <person name="Stelly D.M."/>
            <person name="Grimwood J."/>
            <person name="Schmutz J."/>
        </authorList>
    </citation>
    <scope>NUCLEOTIDE SEQUENCE [LARGE SCALE GENOMIC DNA]</scope>
    <source>
        <strain evidence="7">cv. TM-1</strain>
    </source>
</reference>
<evidence type="ECO:0000256" key="3">
    <source>
        <dbReference type="ARBA" id="ARBA00022722"/>
    </source>
</evidence>
<dbReference type="InterPro" id="IPR043502">
    <property type="entry name" value="DNA/RNA_pol_sf"/>
</dbReference>
<evidence type="ECO:0000256" key="2">
    <source>
        <dbReference type="ARBA" id="ARBA00022695"/>
    </source>
</evidence>
<evidence type="ECO:0000313" key="8">
    <source>
        <dbReference type="RefSeq" id="XP_040931853.1"/>
    </source>
</evidence>
<dbReference type="Gene3D" id="2.40.70.10">
    <property type="entry name" value="Acid Proteases"/>
    <property type="match status" value="1"/>
</dbReference>
<keyword evidence="3" id="KW-0540">Nuclease</keyword>
<dbReference type="PROSITE" id="PS50994">
    <property type="entry name" value="INTEGRASE"/>
    <property type="match status" value="1"/>
</dbReference>
<dbReference type="RefSeq" id="XP_040931853.1">
    <property type="nucleotide sequence ID" value="XM_041075919.1"/>
</dbReference>
<keyword evidence="5" id="KW-0511">Multifunctional enzyme</keyword>
<dbReference type="Gene3D" id="3.30.420.10">
    <property type="entry name" value="Ribonuclease H-like superfamily/Ribonuclease H"/>
    <property type="match status" value="1"/>
</dbReference>
<keyword evidence="7" id="KW-1185">Reference proteome</keyword>
<dbReference type="InterPro" id="IPR021109">
    <property type="entry name" value="Peptidase_aspartic_dom_sf"/>
</dbReference>
<evidence type="ECO:0000256" key="1">
    <source>
        <dbReference type="ARBA" id="ARBA00022679"/>
    </source>
</evidence>
<sequence>MPVKYKDRVNAGFLTKTGVIIQLADRSIVHPEGVLEDALVKVNELIFLADFYAIKMEEDNTAGSSDLLLGRPFLSTASTKIDVRSGTLTMEVDEEIVKFNVYDAISHPSEILSINCVGMIDSLVDETFESTYEDKSEYRTDDYEFVNTLLSPSEIKFLPSVVQAPDLELKPLPEHLKYAFLGKDQMLERLAGNTHFCCLDGYSSFFQIPVAPEDQEKTTFTCPFGTFVCIEFNLVLNYEKWHFLVDKGLILGHIVSSKGIEVDKVKIDIINSLPYPSTVREIRSFLGHAGFYRRFIKNFSKIAEQLCELLQKDKKFEFGPKCKEAFDTLKQKLVTAPIVQAPDWNYSFKIMCDASECSVGVVLGQKIAKEPHVIRYASKTLDAAQTFRYLIAKKEAKPRLIRWILLLQEFDIEILEKKGCENLVAYHLSRIKNPFDNVPIKDEFPDESLFSTKAHYPWYADIVNLLTTGSLPTDLACSVKDKLRQEARFGIPRALISDRGTHFCNKVMKALLSKYGVHHCILTAYHSQTNGRAEVSNREIKSILEKIVWPNRKDWNLRLNNAFWAYRTAYKGPIGITPYRLVFGKACHLPVELEHKAYWAIRQCNMELEPVGKARKLDIQELKEIRNNAYENARIYKDKTKLFHDRKIAQKHFSVGQKVLLYNSVSKLFPGFLGHDSALDFEKQAFV</sequence>
<proteinExistence type="predicted"/>
<dbReference type="GeneID" id="121204992"/>
<organism evidence="7 8">
    <name type="scientific">Gossypium hirsutum</name>
    <name type="common">Upland cotton</name>
    <name type="synonym">Gossypium mexicanum</name>
    <dbReference type="NCBI Taxonomy" id="3635"/>
    <lineage>
        <taxon>Eukaryota</taxon>
        <taxon>Viridiplantae</taxon>
        <taxon>Streptophyta</taxon>
        <taxon>Embryophyta</taxon>
        <taxon>Tracheophyta</taxon>
        <taxon>Spermatophyta</taxon>
        <taxon>Magnoliopsida</taxon>
        <taxon>eudicotyledons</taxon>
        <taxon>Gunneridae</taxon>
        <taxon>Pentapetalae</taxon>
        <taxon>rosids</taxon>
        <taxon>malvids</taxon>
        <taxon>Malvales</taxon>
        <taxon>Malvaceae</taxon>
        <taxon>Malvoideae</taxon>
        <taxon>Gossypium</taxon>
    </lineage>
</organism>
<dbReference type="Gene3D" id="3.30.70.270">
    <property type="match status" value="2"/>
</dbReference>
<evidence type="ECO:0000313" key="7">
    <source>
        <dbReference type="Proteomes" id="UP000818029"/>
    </source>
</evidence>
<protein>
    <recommendedName>
        <fullName evidence="6">Integrase catalytic domain-containing protein</fullName>
    </recommendedName>
</protein>
<dbReference type="Pfam" id="PF17919">
    <property type="entry name" value="RT_RNaseH_2"/>
    <property type="match status" value="1"/>
</dbReference>
<dbReference type="SUPFAM" id="SSF53098">
    <property type="entry name" value="Ribonuclease H-like"/>
    <property type="match status" value="1"/>
</dbReference>
<keyword evidence="4" id="KW-0378">Hydrolase</keyword>
<keyword evidence="1" id="KW-0808">Transferase</keyword>
<dbReference type="Gene3D" id="3.10.10.10">
    <property type="entry name" value="HIV Type 1 Reverse Transcriptase, subunit A, domain 1"/>
    <property type="match status" value="1"/>
</dbReference>
<evidence type="ECO:0000256" key="4">
    <source>
        <dbReference type="ARBA" id="ARBA00022759"/>
    </source>
</evidence>
<dbReference type="PANTHER" id="PTHR37984:SF5">
    <property type="entry name" value="PROTEIN NYNRIN-LIKE"/>
    <property type="match status" value="1"/>
</dbReference>
<dbReference type="InterPro" id="IPR012337">
    <property type="entry name" value="RNaseH-like_sf"/>
</dbReference>
<evidence type="ECO:0000259" key="6">
    <source>
        <dbReference type="PROSITE" id="PS50994"/>
    </source>
</evidence>
<evidence type="ECO:0000256" key="5">
    <source>
        <dbReference type="ARBA" id="ARBA00023268"/>
    </source>
</evidence>
<dbReference type="Proteomes" id="UP000818029">
    <property type="component" value="Chromosome A08"/>
</dbReference>
<reference evidence="8" key="2">
    <citation type="submission" date="2025-08" db="UniProtKB">
        <authorList>
            <consortium name="RefSeq"/>
        </authorList>
    </citation>
    <scope>IDENTIFICATION</scope>
</reference>
<keyword evidence="4" id="KW-0255">Endonuclease</keyword>
<dbReference type="InterPro" id="IPR036397">
    <property type="entry name" value="RNaseH_sf"/>
</dbReference>
<dbReference type="InterPro" id="IPR001584">
    <property type="entry name" value="Integrase_cat-core"/>
</dbReference>
<keyword evidence="2" id="KW-0548">Nucleotidyltransferase</keyword>
<accession>A0ABM2YMU2</accession>
<dbReference type="InterPro" id="IPR043128">
    <property type="entry name" value="Rev_trsase/Diguanyl_cyclase"/>
</dbReference>
<dbReference type="SUPFAM" id="SSF56672">
    <property type="entry name" value="DNA/RNA polymerases"/>
    <property type="match status" value="1"/>
</dbReference>